<evidence type="ECO:0000313" key="4">
    <source>
        <dbReference type="Proteomes" id="UP000054010"/>
    </source>
</evidence>
<organism evidence="3 4">
    <name type="scientific">Oscillochloris trichoides DG-6</name>
    <dbReference type="NCBI Taxonomy" id="765420"/>
    <lineage>
        <taxon>Bacteria</taxon>
        <taxon>Bacillati</taxon>
        <taxon>Chloroflexota</taxon>
        <taxon>Chloroflexia</taxon>
        <taxon>Chloroflexales</taxon>
        <taxon>Chloroflexineae</taxon>
        <taxon>Oscillochloridaceae</taxon>
        <taxon>Oscillochloris</taxon>
    </lineage>
</organism>
<dbReference type="Gene3D" id="3.40.33.10">
    <property type="entry name" value="CAP"/>
    <property type="match status" value="1"/>
</dbReference>
<dbReference type="Proteomes" id="UP000054010">
    <property type="component" value="Unassembled WGS sequence"/>
</dbReference>
<feature type="compositionally biased region" description="Low complexity" evidence="1">
    <location>
        <begin position="225"/>
        <end position="245"/>
    </location>
</feature>
<dbReference type="STRING" id="765420.OSCT_1205"/>
<dbReference type="PANTHER" id="PTHR31157">
    <property type="entry name" value="SCP DOMAIN-CONTAINING PROTEIN"/>
    <property type="match status" value="1"/>
</dbReference>
<evidence type="ECO:0000313" key="3">
    <source>
        <dbReference type="EMBL" id="EFO80974.1"/>
    </source>
</evidence>
<gene>
    <name evidence="3" type="ORF">OSCT_1205</name>
</gene>
<dbReference type="InterPro" id="IPR014044">
    <property type="entry name" value="CAP_dom"/>
</dbReference>
<dbReference type="HOGENOM" id="CLU_601142_0_0_0"/>
<dbReference type="CDD" id="cd05379">
    <property type="entry name" value="CAP_bacterial"/>
    <property type="match status" value="1"/>
</dbReference>
<evidence type="ECO:0000259" key="2">
    <source>
        <dbReference type="Pfam" id="PF00188"/>
    </source>
</evidence>
<keyword evidence="4" id="KW-1185">Reference proteome</keyword>
<dbReference type="eggNOG" id="COG2340">
    <property type="taxonomic scope" value="Bacteria"/>
</dbReference>
<evidence type="ECO:0000256" key="1">
    <source>
        <dbReference type="SAM" id="MobiDB-lite"/>
    </source>
</evidence>
<sequence length="495" mass="54150">MPHRLIITWIAIIALAGVIIPHATSAQTDERCFPETNQCIRGPIRAYWERNGGLPVFGYPTTAQSAETVEGRYLQVQWFERDRLEIQADGLVTAGRLGAQRLEQLGTPWQFRSGGRADPGCRLFPETGYQMCGAIADYWNRYGGLERFGFPLTDPFQTELEGRMYTVQYFERRRFELHPEIGPNAVLLGLLGNEVLAFRNGGSQPTPVPTTVPTTVPYPSPAPSSAPTATPTTAPSATPTNLPTATPSPTPTSAPQLLPDTWLERVNAYRALAGVAAVSADATLNDNCYQHARYMAENNDLTHNQNSQLPWASPAGQICAEKGNAWLGSGTGWQPRDAVDGWMSSVGHRLWLLYPTTPTFGFGFYTTPNGQRSAAGLDVLSYANFNADSGFTQWPVRYPAPRQISIPATQYAITLLWPYFKDTPQIRSTSLSTQDGTPVAHSASNNLPAGHKGILIKPNANLADNTIYRVQVEGTYAGQTFSYSWSFSTGDTAIP</sequence>
<protein>
    <submittedName>
        <fullName evidence="3">Allergen V5/Tpx-1 family protein</fullName>
    </submittedName>
</protein>
<name>E1ID04_9CHLR</name>
<dbReference type="Pfam" id="PF00188">
    <property type="entry name" value="CAP"/>
    <property type="match status" value="1"/>
</dbReference>
<dbReference type="EMBL" id="ADVR01000033">
    <property type="protein sequence ID" value="EFO80974.1"/>
    <property type="molecule type" value="Genomic_DNA"/>
</dbReference>
<dbReference type="InterPro" id="IPR035940">
    <property type="entry name" value="CAP_sf"/>
</dbReference>
<feature type="domain" description="SCP" evidence="2">
    <location>
        <begin position="263"/>
        <end position="372"/>
    </location>
</feature>
<reference evidence="3 4" key="1">
    <citation type="journal article" date="2011" name="J. Bacteriol.">
        <title>Draft genome sequence of the anoxygenic filamentous phototrophic bacterium Oscillochloris trichoides subsp. DG-6.</title>
        <authorList>
            <person name="Kuznetsov B.B."/>
            <person name="Ivanovsky R.N."/>
            <person name="Keppen O.I."/>
            <person name="Sukhacheva M.V."/>
            <person name="Bumazhkin B.K."/>
            <person name="Patutina E.O."/>
            <person name="Beletsky A.V."/>
            <person name="Mardanov A.V."/>
            <person name="Baslerov R.V."/>
            <person name="Panteleeva A.N."/>
            <person name="Kolganova T.V."/>
            <person name="Ravin N.V."/>
            <person name="Skryabin K.G."/>
        </authorList>
    </citation>
    <scope>NUCLEOTIDE SEQUENCE [LARGE SCALE GENOMIC DNA]</scope>
    <source>
        <strain evidence="3 4">DG-6</strain>
    </source>
</reference>
<proteinExistence type="predicted"/>
<dbReference type="PANTHER" id="PTHR31157:SF1">
    <property type="entry name" value="SCP DOMAIN-CONTAINING PROTEIN"/>
    <property type="match status" value="1"/>
</dbReference>
<feature type="compositionally biased region" description="Pro residues" evidence="1">
    <location>
        <begin position="206"/>
        <end position="224"/>
    </location>
</feature>
<comment type="caution">
    <text evidence="3">The sequence shown here is derived from an EMBL/GenBank/DDBJ whole genome shotgun (WGS) entry which is preliminary data.</text>
</comment>
<feature type="region of interest" description="Disordered" evidence="1">
    <location>
        <begin position="202"/>
        <end position="256"/>
    </location>
</feature>
<accession>E1ID04</accession>
<dbReference type="AlphaFoldDB" id="E1ID04"/>
<dbReference type="SUPFAM" id="SSF55797">
    <property type="entry name" value="PR-1-like"/>
    <property type="match status" value="1"/>
</dbReference>